<keyword evidence="3" id="KW-0472">Membrane</keyword>
<dbReference type="AlphaFoldDB" id="A0A5J4UUB2"/>
<gene>
    <name evidence="4" type="ORF">EZS28_031148</name>
</gene>
<sequence>MKLPIILEKQQQPNSQLQKDHSNSKSNAQAIPSKSPNLSITKEKEKEKEYEFHLSSEAEKRIRSLTRQVKIKFRGNKGIKLRRVDVNIVKTTETMKEIEKTLTDTQNNFTKKSAQQEEKDSAARKRQEENQGKVEQKEQIKLKSELEKYKQSISKLSENEQNKLIREKEEEENKLLSESKKKNQIARDKLEKLQQQKMDKDKTAFQQKEEHLIQKQKQMEEKLIELEEERQQILNKKKTTKQDEQSKDQRELKDKNDNQHDEGINNGVVSIDYNEDQYEEDLNGEVRMQIEDVKWEKKLENEIIRLQIAFKSLPSPIRIKMIVSMIISVVVFLASAITSIIVVIVEENKYSPKTSSILFSGIRGLALEQILFFVTRIIVDHKEIETPVVDYPDISSPVFKNSCHTSSNRIIVKDLLLLSSKYFMNVHGLLHYGYKHLRDANDDILNGIHTPRLLKKDNVDLLLTESDCYSFEDETCKSLNPTRIFHADVPFYGLTALTSRMLLYIEQMKETNLSLINEYSDNIRFLSSSLRNDLREGIEMLIQSIGDSAIHLVNESISNLLIFVILFTFIIIISMLFSVIPWKNDIIKSSKESYKLLEMIPNDEEGDNNVTSMTLLPSMRTRFSPLDHGREEIYLLLRQLVEALKNKENQTTILAFHTQLLQAAQKKLLEEEIEMDERCMFDDDDEKDNYIEEENEFNKEKLTYHKNQHILLRQRLTILGDLLRGGEEATNSVVERILIQVFDSHFATDDPYFSDKMIPEDEKNIL</sequence>
<accession>A0A5J4UUB2</accession>
<evidence type="ECO:0000256" key="3">
    <source>
        <dbReference type="SAM" id="Phobius"/>
    </source>
</evidence>
<feature type="transmembrane region" description="Helical" evidence="3">
    <location>
        <begin position="321"/>
        <end position="345"/>
    </location>
</feature>
<feature type="transmembrane region" description="Helical" evidence="3">
    <location>
        <begin position="560"/>
        <end position="582"/>
    </location>
</feature>
<feature type="region of interest" description="Disordered" evidence="2">
    <location>
        <begin position="234"/>
        <end position="268"/>
    </location>
</feature>
<feature type="compositionally biased region" description="Polar residues" evidence="2">
    <location>
        <begin position="24"/>
        <end position="40"/>
    </location>
</feature>
<evidence type="ECO:0000313" key="4">
    <source>
        <dbReference type="EMBL" id="KAA6373325.1"/>
    </source>
</evidence>
<feature type="region of interest" description="Disordered" evidence="2">
    <location>
        <begin position="151"/>
        <end position="183"/>
    </location>
</feature>
<feature type="compositionally biased region" description="Basic and acidic residues" evidence="2">
    <location>
        <begin position="157"/>
        <end position="183"/>
    </location>
</feature>
<dbReference type="Proteomes" id="UP000324800">
    <property type="component" value="Unassembled WGS sequence"/>
</dbReference>
<feature type="coiled-coil region" evidence="1">
    <location>
        <begin position="630"/>
        <end position="674"/>
    </location>
</feature>
<evidence type="ECO:0000256" key="2">
    <source>
        <dbReference type="SAM" id="MobiDB-lite"/>
    </source>
</evidence>
<evidence type="ECO:0008006" key="6">
    <source>
        <dbReference type="Google" id="ProtNLM"/>
    </source>
</evidence>
<feature type="compositionally biased region" description="Polar residues" evidence="2">
    <location>
        <begin position="104"/>
        <end position="113"/>
    </location>
</feature>
<feature type="region of interest" description="Disordered" evidence="2">
    <location>
        <begin position="104"/>
        <end position="138"/>
    </location>
</feature>
<protein>
    <recommendedName>
        <fullName evidence="6">Transmembrane protein</fullName>
    </recommendedName>
</protein>
<keyword evidence="1" id="KW-0175">Coiled coil</keyword>
<reference evidence="4 5" key="1">
    <citation type="submission" date="2019-03" db="EMBL/GenBank/DDBJ databases">
        <title>Single cell metagenomics reveals metabolic interactions within the superorganism composed of flagellate Streblomastix strix and complex community of Bacteroidetes bacteria on its surface.</title>
        <authorList>
            <person name="Treitli S.C."/>
            <person name="Kolisko M."/>
            <person name="Husnik F."/>
            <person name="Keeling P."/>
            <person name="Hampl V."/>
        </authorList>
    </citation>
    <scope>NUCLEOTIDE SEQUENCE [LARGE SCALE GENOMIC DNA]</scope>
    <source>
        <strain evidence="4">ST1C</strain>
    </source>
</reference>
<feature type="region of interest" description="Disordered" evidence="2">
    <location>
        <begin position="1"/>
        <end position="44"/>
    </location>
</feature>
<dbReference type="EMBL" id="SNRW01012847">
    <property type="protein sequence ID" value="KAA6373325.1"/>
    <property type="molecule type" value="Genomic_DNA"/>
</dbReference>
<proteinExistence type="predicted"/>
<organism evidence="4 5">
    <name type="scientific">Streblomastix strix</name>
    <dbReference type="NCBI Taxonomy" id="222440"/>
    <lineage>
        <taxon>Eukaryota</taxon>
        <taxon>Metamonada</taxon>
        <taxon>Preaxostyla</taxon>
        <taxon>Oxymonadida</taxon>
        <taxon>Streblomastigidae</taxon>
        <taxon>Streblomastix</taxon>
    </lineage>
</organism>
<name>A0A5J4UUB2_9EUKA</name>
<feature type="compositionally biased region" description="Basic and acidic residues" evidence="2">
    <location>
        <begin position="240"/>
        <end position="263"/>
    </location>
</feature>
<feature type="compositionally biased region" description="Basic and acidic residues" evidence="2">
    <location>
        <begin position="114"/>
        <end position="138"/>
    </location>
</feature>
<evidence type="ECO:0000256" key="1">
    <source>
        <dbReference type="SAM" id="Coils"/>
    </source>
</evidence>
<keyword evidence="3" id="KW-1133">Transmembrane helix</keyword>
<keyword evidence="3" id="KW-0812">Transmembrane</keyword>
<evidence type="ECO:0000313" key="5">
    <source>
        <dbReference type="Proteomes" id="UP000324800"/>
    </source>
</evidence>
<comment type="caution">
    <text evidence="4">The sequence shown here is derived from an EMBL/GenBank/DDBJ whole genome shotgun (WGS) entry which is preliminary data.</text>
</comment>